<dbReference type="EMBL" id="UZWD01000038">
    <property type="protein sequence ID" value="VDS06136.1"/>
    <property type="molecule type" value="Genomic_DNA"/>
</dbReference>
<keyword evidence="4" id="KW-0408">Iron</keyword>
<protein>
    <submittedName>
        <fullName evidence="8">ABC transporter substrate-binding lipoprotein YhfQ</fullName>
    </submittedName>
</protein>
<comment type="subcellular location">
    <subcellularLocation>
        <location evidence="1">Cell envelope</location>
    </subcellularLocation>
</comment>
<dbReference type="AlphaFoldDB" id="A0A3S4DSC9"/>
<keyword evidence="5 6" id="KW-0732">Signal</keyword>
<dbReference type="GO" id="GO:0030288">
    <property type="term" value="C:outer membrane-bounded periplasmic space"/>
    <property type="evidence" value="ECO:0007669"/>
    <property type="project" value="TreeGrafter"/>
</dbReference>
<comment type="similarity">
    <text evidence="2">Belongs to the bacterial solute-binding protein 8 family.</text>
</comment>
<dbReference type="PANTHER" id="PTHR30532:SF1">
    <property type="entry name" value="IRON(3+)-HYDROXAMATE-BINDING PROTEIN FHUD"/>
    <property type="match status" value="1"/>
</dbReference>
<keyword evidence="9" id="KW-1185">Reference proteome</keyword>
<name>A0A3S4DSC9_9HYPH</name>
<dbReference type="InterPro" id="IPR002491">
    <property type="entry name" value="ABC_transptr_periplasmic_BD"/>
</dbReference>
<evidence type="ECO:0000256" key="4">
    <source>
        <dbReference type="ARBA" id="ARBA00022496"/>
    </source>
</evidence>
<evidence type="ECO:0000256" key="3">
    <source>
        <dbReference type="ARBA" id="ARBA00022448"/>
    </source>
</evidence>
<dbReference type="RefSeq" id="WP_126151640.1">
    <property type="nucleotide sequence ID" value="NZ_JBHTMH010000001.1"/>
</dbReference>
<evidence type="ECO:0000256" key="2">
    <source>
        <dbReference type="ARBA" id="ARBA00008814"/>
    </source>
</evidence>
<sequence length="326" mass="34734">MSLRYLLLSTAIGLAFAGAAAAQQFPVTIEHALGSATIETKPERVVTWGWSAQDVVIDLGIAPVGMPFFAYGGGEDGILPWTEEAIAAHGFAMPTILPNTNEPPLEAIAALDPDVIIAPYSGLTPEEYEVLSAIAPVVAYPDKPWFASWQDVVTLTGRAVGLEAEAEKLIADTQAHMQAEADKYPETKGMVFANIVNRNDGQVAVRMEGDPRVQMFVDVGMAAAPHLDGTGTNDTGIAYFVSYENFDRIPADMLISFFNDQASFDAFFAMDLIKLSPLVAKGAYTSLIGEELTMAVGGAVTPLSIRWGFDKVMAEVGRAAAAAKAQ</sequence>
<evidence type="ECO:0000259" key="7">
    <source>
        <dbReference type="PROSITE" id="PS50983"/>
    </source>
</evidence>
<evidence type="ECO:0000256" key="1">
    <source>
        <dbReference type="ARBA" id="ARBA00004196"/>
    </source>
</evidence>
<gene>
    <name evidence="8" type="primary">yhfQ</name>
    <name evidence="8" type="ORF">DEVEQU_03289</name>
</gene>
<dbReference type="OrthoDB" id="1846031at2"/>
<feature type="signal peptide" evidence="6">
    <location>
        <begin position="1"/>
        <end position="21"/>
    </location>
</feature>
<feature type="domain" description="Fe/B12 periplasmic-binding" evidence="7">
    <location>
        <begin position="44"/>
        <end position="320"/>
    </location>
</feature>
<dbReference type="PANTHER" id="PTHR30532">
    <property type="entry name" value="IRON III DICITRATE-BINDING PERIPLASMIC PROTEIN"/>
    <property type="match status" value="1"/>
</dbReference>
<keyword evidence="4" id="KW-0406">Ion transport</keyword>
<reference evidence="8 9" key="1">
    <citation type="submission" date="2018-12" db="EMBL/GenBank/DDBJ databases">
        <authorList>
            <person name="Criscuolo A."/>
        </authorList>
    </citation>
    <scope>NUCLEOTIDE SEQUENCE [LARGE SCALE GENOMIC DNA]</scope>
    <source>
        <strain evidence="8">ACIP1116281</strain>
    </source>
</reference>
<proteinExistence type="inferred from homology"/>
<organism evidence="8 9">
    <name type="scientific">Devosia equisanguinis</name>
    <dbReference type="NCBI Taxonomy" id="2490941"/>
    <lineage>
        <taxon>Bacteria</taxon>
        <taxon>Pseudomonadati</taxon>
        <taxon>Pseudomonadota</taxon>
        <taxon>Alphaproteobacteria</taxon>
        <taxon>Hyphomicrobiales</taxon>
        <taxon>Devosiaceae</taxon>
        <taxon>Devosia</taxon>
    </lineage>
</organism>
<dbReference type="PROSITE" id="PS50983">
    <property type="entry name" value="FE_B12_PBP"/>
    <property type="match status" value="1"/>
</dbReference>
<feature type="chain" id="PRO_5018741002" evidence="6">
    <location>
        <begin position="22"/>
        <end position="326"/>
    </location>
</feature>
<keyword evidence="8" id="KW-0449">Lipoprotein</keyword>
<dbReference type="Proteomes" id="UP000268844">
    <property type="component" value="Unassembled WGS sequence"/>
</dbReference>
<dbReference type="Gene3D" id="3.40.50.1980">
    <property type="entry name" value="Nitrogenase molybdenum iron protein domain"/>
    <property type="match status" value="2"/>
</dbReference>
<accession>A0A3S4DSC9</accession>
<dbReference type="InterPro" id="IPR051313">
    <property type="entry name" value="Bact_iron-sidero_bind"/>
</dbReference>
<dbReference type="SUPFAM" id="SSF53807">
    <property type="entry name" value="Helical backbone' metal receptor"/>
    <property type="match status" value="1"/>
</dbReference>
<evidence type="ECO:0000256" key="5">
    <source>
        <dbReference type="ARBA" id="ARBA00022729"/>
    </source>
</evidence>
<evidence type="ECO:0000256" key="6">
    <source>
        <dbReference type="SAM" id="SignalP"/>
    </source>
</evidence>
<keyword evidence="3" id="KW-0813">Transport</keyword>
<dbReference type="Pfam" id="PF01497">
    <property type="entry name" value="Peripla_BP_2"/>
    <property type="match status" value="1"/>
</dbReference>
<evidence type="ECO:0000313" key="8">
    <source>
        <dbReference type="EMBL" id="VDS06136.1"/>
    </source>
</evidence>
<evidence type="ECO:0000313" key="9">
    <source>
        <dbReference type="Proteomes" id="UP000268844"/>
    </source>
</evidence>
<dbReference type="GO" id="GO:1901678">
    <property type="term" value="P:iron coordination entity transport"/>
    <property type="evidence" value="ECO:0007669"/>
    <property type="project" value="UniProtKB-ARBA"/>
</dbReference>
<keyword evidence="4" id="KW-0410">Iron transport</keyword>